<evidence type="ECO:0000256" key="6">
    <source>
        <dbReference type="ARBA" id="ARBA00022692"/>
    </source>
</evidence>
<dbReference type="InterPro" id="IPR000515">
    <property type="entry name" value="MetI-like"/>
</dbReference>
<evidence type="ECO:0000259" key="12">
    <source>
        <dbReference type="PROSITE" id="PS50928"/>
    </source>
</evidence>
<feature type="transmembrane region" description="Helical" evidence="9">
    <location>
        <begin position="41"/>
        <end position="69"/>
    </location>
</feature>
<feature type="transmembrane region" description="Helical" evidence="9">
    <location>
        <begin position="89"/>
        <end position="120"/>
    </location>
</feature>
<reference evidence="13 14" key="1">
    <citation type="submission" date="2018-02" db="EMBL/GenBank/DDBJ databases">
        <title>Whole genome sequencing of endophytic bacterium.</title>
        <authorList>
            <person name="Eedara R."/>
            <person name="Podile A.R."/>
        </authorList>
    </citation>
    <scope>NUCLEOTIDE SEQUENCE [LARGE SCALE GENOMIC DNA]</scope>
    <source>
        <strain evidence="13 14">RP1T</strain>
    </source>
</reference>
<evidence type="ECO:0000256" key="8">
    <source>
        <dbReference type="ARBA" id="ARBA00023136"/>
    </source>
</evidence>
<keyword evidence="4" id="KW-1003">Cell membrane</keyword>
<dbReference type="CDD" id="cd06261">
    <property type="entry name" value="TM_PBP2"/>
    <property type="match status" value="1"/>
</dbReference>
<evidence type="ECO:0000313" key="13">
    <source>
        <dbReference type="EMBL" id="PRH85178.1"/>
    </source>
</evidence>
<evidence type="ECO:0000256" key="5">
    <source>
        <dbReference type="ARBA" id="ARBA00022592"/>
    </source>
</evidence>
<keyword evidence="3 9" id="KW-0813">Transport</keyword>
<keyword evidence="5 10" id="KW-0592">Phosphate transport</keyword>
<dbReference type="AlphaFoldDB" id="A0A2S9Q740"/>
<evidence type="ECO:0000256" key="3">
    <source>
        <dbReference type="ARBA" id="ARBA00022448"/>
    </source>
</evidence>
<evidence type="ECO:0000313" key="14">
    <source>
        <dbReference type="Proteomes" id="UP000237682"/>
    </source>
</evidence>
<evidence type="ECO:0000256" key="11">
    <source>
        <dbReference type="SAM" id="MobiDB-lite"/>
    </source>
</evidence>
<evidence type="ECO:0000256" key="2">
    <source>
        <dbReference type="ARBA" id="ARBA00007069"/>
    </source>
</evidence>
<evidence type="ECO:0000256" key="4">
    <source>
        <dbReference type="ARBA" id="ARBA00022475"/>
    </source>
</evidence>
<dbReference type="PROSITE" id="PS50928">
    <property type="entry name" value="ABC_TM1"/>
    <property type="match status" value="1"/>
</dbReference>
<comment type="similarity">
    <text evidence="2 10">Belongs to the binding-protein-dependent transport system permease family. CysTW subfamily.</text>
</comment>
<dbReference type="GO" id="GO:0006817">
    <property type="term" value="P:phosphate ion transport"/>
    <property type="evidence" value="ECO:0007669"/>
    <property type="project" value="UniProtKB-KW"/>
</dbReference>
<accession>A0A2S9Q740</accession>
<dbReference type="InterPro" id="IPR051124">
    <property type="entry name" value="Phosphate_Transport_Permease"/>
</dbReference>
<dbReference type="Gene3D" id="1.10.3720.10">
    <property type="entry name" value="MetI-like"/>
    <property type="match status" value="1"/>
</dbReference>
<feature type="region of interest" description="Disordered" evidence="11">
    <location>
        <begin position="1"/>
        <end position="27"/>
    </location>
</feature>
<feature type="compositionally biased region" description="Polar residues" evidence="11">
    <location>
        <begin position="9"/>
        <end position="23"/>
    </location>
</feature>
<evidence type="ECO:0000256" key="10">
    <source>
        <dbReference type="RuleBase" id="RU363054"/>
    </source>
</evidence>
<dbReference type="SUPFAM" id="SSF161098">
    <property type="entry name" value="MetI-like"/>
    <property type="match status" value="1"/>
</dbReference>
<organism evidence="13 14">
    <name type="scientific">Labrys okinawensis</name>
    <dbReference type="NCBI Taxonomy" id="346911"/>
    <lineage>
        <taxon>Bacteria</taxon>
        <taxon>Pseudomonadati</taxon>
        <taxon>Pseudomonadota</taxon>
        <taxon>Alphaproteobacteria</taxon>
        <taxon>Hyphomicrobiales</taxon>
        <taxon>Xanthobacteraceae</taxon>
        <taxon>Labrys</taxon>
    </lineage>
</organism>
<dbReference type="Proteomes" id="UP000237682">
    <property type="component" value="Unassembled WGS sequence"/>
</dbReference>
<gene>
    <name evidence="13" type="primary">pstC</name>
    <name evidence="13" type="ORF">C5L14_22210</name>
</gene>
<keyword evidence="8 9" id="KW-0472">Membrane</keyword>
<feature type="transmembrane region" description="Helical" evidence="9">
    <location>
        <begin position="132"/>
        <end position="156"/>
    </location>
</feature>
<dbReference type="PANTHER" id="PTHR30425">
    <property type="entry name" value="PHOSPHATE TRANSPORT SYSTEM PERMEASE PROTEIN PST"/>
    <property type="match status" value="1"/>
</dbReference>
<dbReference type="EMBL" id="PUEJ01000009">
    <property type="protein sequence ID" value="PRH85178.1"/>
    <property type="molecule type" value="Genomic_DNA"/>
</dbReference>
<comment type="subcellular location">
    <subcellularLocation>
        <location evidence="10">Cell inner membrane</location>
        <topology evidence="10">Multi-pass membrane protein</topology>
    </subcellularLocation>
    <subcellularLocation>
        <location evidence="1 9">Cell membrane</location>
        <topology evidence="1 9">Multi-pass membrane protein</topology>
    </subcellularLocation>
</comment>
<keyword evidence="14" id="KW-1185">Reference proteome</keyword>
<protein>
    <recommendedName>
        <fullName evidence="10">Phosphate transport system permease protein</fullName>
    </recommendedName>
</protein>
<proteinExistence type="inferred from homology"/>
<evidence type="ECO:0000256" key="9">
    <source>
        <dbReference type="RuleBase" id="RU363032"/>
    </source>
</evidence>
<feature type="transmembrane region" description="Helical" evidence="9">
    <location>
        <begin position="162"/>
        <end position="181"/>
    </location>
</feature>
<dbReference type="PANTHER" id="PTHR30425:SF1">
    <property type="entry name" value="PHOSPHATE TRANSPORT SYSTEM PERMEASE PROTEIN PSTC"/>
    <property type="match status" value="1"/>
</dbReference>
<keyword evidence="10" id="KW-0997">Cell inner membrane</keyword>
<keyword evidence="7 9" id="KW-1133">Transmembrane helix</keyword>
<sequence length="334" mass="34918">MSAIADTSLDPSASQAKVAQGSPSPGAKTVPGANLDPIFKAALYGCGALVLILLCSIVVLLFYGGWPALAHFGPSFYWSAAWNPVTEKFGAAVMIYGTLFTGFLALLIALPMSFGIAFFLTEIAPQSVRRPIGIAIQLLAAVPSIIFGMWGSLIVAPILASTIYPPIISVLSHVPVLGYLFKGPTNGAGMLTAGIILALMIIPFITAMFVEILESVPAMLKESAYGVGATTYEVFRNVSVPYGRTALVGAVMLGFGRALGETMAVTFVIGNANRISASLFSSGATIASTIANEFPDAPAGSLRSQSLLELGFVLFVISFIVLAISRMLVRTNAK</sequence>
<comment type="function">
    <text evidence="10">Part of the binding-protein-dependent transport system for phosphate; probably responsible for the translocation of the substrate across the membrane.</text>
</comment>
<name>A0A2S9Q740_9HYPH</name>
<dbReference type="InterPro" id="IPR035906">
    <property type="entry name" value="MetI-like_sf"/>
</dbReference>
<comment type="caution">
    <text evidence="13">The sequence shown here is derived from an EMBL/GenBank/DDBJ whole genome shotgun (WGS) entry which is preliminary data.</text>
</comment>
<evidence type="ECO:0000256" key="1">
    <source>
        <dbReference type="ARBA" id="ARBA00004651"/>
    </source>
</evidence>
<keyword evidence="6 9" id="KW-0812">Transmembrane</keyword>
<dbReference type="Pfam" id="PF00528">
    <property type="entry name" value="BPD_transp_1"/>
    <property type="match status" value="1"/>
</dbReference>
<feature type="domain" description="ABC transmembrane type-1" evidence="12">
    <location>
        <begin position="95"/>
        <end position="325"/>
    </location>
</feature>
<dbReference type="GO" id="GO:0005315">
    <property type="term" value="F:phosphate transmembrane transporter activity"/>
    <property type="evidence" value="ECO:0007669"/>
    <property type="project" value="InterPro"/>
</dbReference>
<dbReference type="NCBIfam" id="TIGR02138">
    <property type="entry name" value="phosphate_pstC"/>
    <property type="match status" value="1"/>
</dbReference>
<dbReference type="OrthoDB" id="9785113at2"/>
<dbReference type="GO" id="GO:0005886">
    <property type="term" value="C:plasma membrane"/>
    <property type="evidence" value="ECO:0007669"/>
    <property type="project" value="UniProtKB-SubCell"/>
</dbReference>
<feature type="transmembrane region" description="Helical" evidence="9">
    <location>
        <begin position="188"/>
        <end position="210"/>
    </location>
</feature>
<dbReference type="InterPro" id="IPR011864">
    <property type="entry name" value="Phosphate_PstC"/>
</dbReference>
<dbReference type="RefSeq" id="WP_105864270.1">
    <property type="nucleotide sequence ID" value="NZ_PUEJ01000009.1"/>
</dbReference>
<feature type="transmembrane region" description="Helical" evidence="9">
    <location>
        <begin position="310"/>
        <end position="329"/>
    </location>
</feature>
<evidence type="ECO:0000256" key="7">
    <source>
        <dbReference type="ARBA" id="ARBA00022989"/>
    </source>
</evidence>